<dbReference type="KEGG" id="epo:Epro_0286"/>
<name>A0A0G3WIF3_9BACT</name>
<dbReference type="STRING" id="1408281.Epro_0286"/>
<gene>
    <name evidence="1" type="ORF">Epro_0286</name>
</gene>
<sequence length="351" mass="38772">MILVISWAMMLNIAKLIRDRMVMQNEADSIALNIATHKARTYNFVGSMNYLIGVVLSLGMESLGIQFPSYSTDHIGGFPDVAMALGREHPLSDFKHNTLGGKKDNTVSAIKKTVDVLSGLQDIAIISHKAYHAGIMAENFSNKYNIVTSPLLANMGIKRNSKGIKYYKTLNACAYISSTLHFHTVFESEYDQSQYSWFVEDEDLYKQKIKVTLRKKPNSNNTPLFARLLNIKYPEIIVYSAAAPYNTKGSLFPKTETTYTGNTLATSALNEAAFLEQLTLLNIAGLRSIKFSAILGPEAPIIVAAAVAFVDVCIAAKRIMNVKQDNPIDAYDNAKAGGWGAHLVPYVTERE</sequence>
<dbReference type="Proteomes" id="UP000035337">
    <property type="component" value="Chromosome"/>
</dbReference>
<organism evidence="1 2">
    <name type="scientific">Endomicrobium proavitum</name>
    <dbReference type="NCBI Taxonomy" id="1408281"/>
    <lineage>
        <taxon>Bacteria</taxon>
        <taxon>Pseudomonadati</taxon>
        <taxon>Elusimicrobiota</taxon>
        <taxon>Endomicrobiia</taxon>
        <taxon>Endomicrobiales</taxon>
        <taxon>Endomicrobiaceae</taxon>
        <taxon>Endomicrobium</taxon>
    </lineage>
</organism>
<proteinExistence type="predicted"/>
<dbReference type="AlphaFoldDB" id="A0A0G3WIF3"/>
<evidence type="ECO:0000313" key="2">
    <source>
        <dbReference type="Proteomes" id="UP000035337"/>
    </source>
</evidence>
<protein>
    <submittedName>
        <fullName evidence="1">Uncharacterized protein</fullName>
    </submittedName>
</protein>
<evidence type="ECO:0000313" key="1">
    <source>
        <dbReference type="EMBL" id="AKL97665.1"/>
    </source>
</evidence>
<keyword evidence="2" id="KW-1185">Reference proteome</keyword>
<dbReference type="EMBL" id="CP009498">
    <property type="protein sequence ID" value="AKL97665.1"/>
    <property type="molecule type" value="Genomic_DNA"/>
</dbReference>
<accession>A0A0G3WIF3</accession>
<reference evidence="1 2" key="1">
    <citation type="submission" date="2014-09" db="EMBL/GenBank/DDBJ databases">
        <title>Complete genome sequence of Endomicrobium proavitum.</title>
        <authorList>
            <person name="Zheng H."/>
        </authorList>
    </citation>
    <scope>NUCLEOTIDE SEQUENCE [LARGE SCALE GENOMIC DNA]</scope>
    <source>
        <strain evidence="1 2">Rsa215</strain>
    </source>
</reference>